<accession>A0A9W5VQF6</accession>
<proteinExistence type="predicted"/>
<organism evidence="1 2">
    <name type="scientific">Bacillus cereus VD184</name>
    <dbReference type="NCBI Taxonomy" id="1053242"/>
    <lineage>
        <taxon>Bacteria</taxon>
        <taxon>Bacillati</taxon>
        <taxon>Bacillota</taxon>
        <taxon>Bacilli</taxon>
        <taxon>Bacillales</taxon>
        <taxon>Bacillaceae</taxon>
        <taxon>Bacillus</taxon>
        <taxon>Bacillus cereus group</taxon>
    </lineage>
</organism>
<dbReference type="AlphaFoldDB" id="A0A9W5VQF6"/>
<dbReference type="Pfam" id="PF22871">
    <property type="entry name" value="AimR"/>
    <property type="match status" value="1"/>
</dbReference>
<sequence length="390" mass="46786">MYVNELKQYIDNMIFSKMKNYKDLSNETGVPESTISKWLTHGSEISAFSFTKIICALHPDDKCIQEQLTIQYLQSLKEGSSLNPKILFLISYLNRNMKVFHHLIEKCSCHKYKSVRKYAEIFQLYRLRLEGGNIKKLYLEIDPIRKGITKKERDVEVLCDILSMIILLDLGEIKLVEIYRKKIKKNFNKMGKSFLKVIYRFWVDELFSYYLLRKNEVEKFRRYYNILRFQKDLKFFPIIQSSLDLKAGESHLLSNEYNKAVMLLESSLQIFEKWGDHSRYKQALNDIHFLRIKEWKDIDKLDFKTMHLAELAFYYIKLEEYEKANILLDELEGKYGYLTAVQTCYRGMAKFDTDLIRKSIEMFKKNNDYFFVKFAEQMYDEYVEKSKIML</sequence>
<reference evidence="1 2" key="1">
    <citation type="submission" date="2012-12" db="EMBL/GenBank/DDBJ databases">
        <title>The Genome Sequence of Bacillus cereus VD184.</title>
        <authorList>
            <consortium name="The Broad Institute Genome Sequencing Platform"/>
            <consortium name="The Broad Institute Genome Sequencing Center for Infectious Disease"/>
            <person name="Feldgarden M."/>
            <person name="Van der Auwera G.A."/>
            <person name="Mahillon J."/>
            <person name="Duprez V."/>
            <person name="Timmery S."/>
            <person name="Mattelet C."/>
            <person name="Dierick K."/>
            <person name="Sun M."/>
            <person name="Yu Z."/>
            <person name="Zhu L."/>
            <person name="Hu X."/>
            <person name="Shank E.B."/>
            <person name="Swiecicka I."/>
            <person name="Hansen B.M."/>
            <person name="Andrup L."/>
            <person name="Walker B."/>
            <person name="Young S.K."/>
            <person name="Zeng Q."/>
            <person name="Gargeya S."/>
            <person name="Fitzgerald M."/>
            <person name="Haas B."/>
            <person name="Abouelleil A."/>
            <person name="Alvarado L."/>
            <person name="Arachchi H.M."/>
            <person name="Berlin A.M."/>
            <person name="Chapman S.B."/>
            <person name="Dewar J."/>
            <person name="Goldberg J."/>
            <person name="Griggs A."/>
            <person name="Gujja S."/>
            <person name="Hansen M."/>
            <person name="Howarth C."/>
            <person name="Imamovic A."/>
            <person name="Larimer J."/>
            <person name="McCowan C."/>
            <person name="Murphy C."/>
            <person name="Neiman D."/>
            <person name="Pearson M."/>
            <person name="Priest M."/>
            <person name="Roberts A."/>
            <person name="Saif S."/>
            <person name="Shea T."/>
            <person name="Sisk P."/>
            <person name="Sykes S."/>
            <person name="Wortman J."/>
            <person name="Nusbaum C."/>
            <person name="Birren B."/>
        </authorList>
    </citation>
    <scope>NUCLEOTIDE SEQUENCE [LARGE SCALE GENOMIC DNA]</scope>
    <source>
        <strain evidence="1 2">VD184</strain>
    </source>
</reference>
<comment type="caution">
    <text evidence="1">The sequence shown here is derived from an EMBL/GenBank/DDBJ whole genome shotgun (WGS) entry which is preliminary data.</text>
</comment>
<dbReference type="Proteomes" id="UP000014028">
    <property type="component" value="Unassembled WGS sequence"/>
</dbReference>
<evidence type="ECO:0000313" key="2">
    <source>
        <dbReference type="Proteomes" id="UP000014028"/>
    </source>
</evidence>
<dbReference type="NCBIfam" id="NF038310">
    <property type="entry name" value="lysogeny_AimR"/>
    <property type="match status" value="1"/>
</dbReference>
<name>A0A9W5VQF6_BACCE</name>
<dbReference type="InterPro" id="IPR047705">
    <property type="entry name" value="AimR-like"/>
</dbReference>
<gene>
    <name evidence="1" type="ORF">IKC_06014</name>
</gene>
<dbReference type="EMBL" id="AHFK01000088">
    <property type="protein sequence ID" value="EOQ04512.1"/>
    <property type="molecule type" value="Genomic_DNA"/>
</dbReference>
<evidence type="ECO:0000313" key="1">
    <source>
        <dbReference type="EMBL" id="EOQ04512.1"/>
    </source>
</evidence>
<protein>
    <submittedName>
        <fullName evidence="1">Uncharacterized protein</fullName>
    </submittedName>
</protein>